<evidence type="ECO:0000256" key="17">
    <source>
        <dbReference type="SAM" id="Coils"/>
    </source>
</evidence>
<dbReference type="GO" id="GO:0043047">
    <property type="term" value="F:single-stranded telomeric DNA binding"/>
    <property type="evidence" value="ECO:0007669"/>
    <property type="project" value="TreeGrafter"/>
</dbReference>
<feature type="coiled-coil region" evidence="17">
    <location>
        <begin position="378"/>
        <end position="588"/>
    </location>
</feature>
<sequence length="1000" mass="115351">MDDAKTKRVCKQKLQDMMDDAKTKKVCKQKLQDMMDDAKTKKVCKQKLQVMMNDAKTKKVCKQKLQDMMDDAKTKKLCKQKLQDMMDDAKTKKAEFEENEDNVQAKIDELKANKAKLEHSEKLKKETIAKNTTELRELKESLNRMVNSAGRLTSVTADIARAEKELRSVESSVNVDDLQREIQGFEEKKKKLDSSINTLNTEMIQLHKQSEVQTKLDMLLDSQKEKENSIKHLKAEHDDNIQSLLGPVPLDDLRESLSAYIANQSENVKKGNTQLQKLQTSISTKQAEKTATVTQLRQKENELRELENKVSNVCESQDVEAEFTEVQRSLTQAQEERGCLLGAEHMIKKYIRGLERNNPTCPLCSRGFQQAQEIRELILKLQEQLRKVPANMRKAEEDMETFQRKYDEIVQMRPVQEAAGTMRDRDIPALKTKLKKLDEEMKSLKQELEAKEEECVLLEGDLQTAKSLQPDIVDMDRRRAEVRQLQRNIEELKASLSRVDGGDLSGRAMNEVIAEKEEKQLDLETLVKNLELRRTRLSDHQNQVHKLKSRVQELQGEKLSLEAQLQQRTKLEERRANLTSDNTNHQRDIEESHTQLRPIEVNIEHLVKERSEVTKEKEIMVENARTEVDAVKNQGTGVKNLNTTIRAYLQSGKPAQLEKCQKRKAEICEEVMDKEEQQEKVGTKLQQLGEQISGQQVRERELQDNLELHRKQEEVLKLKEKIEELRGKLGDMNLKNLEHDRQQLLKKETALTQQLHNATGRQQGFKDQIKAAERELGDAMYKDAHQKYSNKIIENKTTEIVNGDLHKYYGAMDKAIMMYHKSKMQEINIIIRELWKNTYMGNDIETIEIQSEAEDAQATGAIKSRRTYNYRVVMIKKGIPIDMRGRCSAGQKVLASLIIRLALAETFCVNCGVLALDEPTTNLDRSNIESLALALVRIIQERSSQRHLQRHFQLVVITHDEDFVELLGRSDHVDQYIEVSKNQEGLSRLTIKQVELLHSG</sequence>
<dbReference type="PANTHER" id="PTHR18867:SF12">
    <property type="entry name" value="DNA REPAIR PROTEIN RAD50"/>
    <property type="match status" value="1"/>
</dbReference>
<evidence type="ECO:0000256" key="15">
    <source>
        <dbReference type="ARBA" id="ARBA00049360"/>
    </source>
</evidence>
<dbReference type="GO" id="GO:0005524">
    <property type="term" value="F:ATP binding"/>
    <property type="evidence" value="ECO:0007669"/>
    <property type="project" value="UniProtKB-KW"/>
</dbReference>
<evidence type="ECO:0000313" key="20">
    <source>
        <dbReference type="Proteomes" id="UP000735302"/>
    </source>
</evidence>
<dbReference type="GO" id="GO:0046872">
    <property type="term" value="F:metal ion binding"/>
    <property type="evidence" value="ECO:0007669"/>
    <property type="project" value="UniProtKB-UniRule"/>
</dbReference>
<dbReference type="FunFam" id="3.40.50.300:FF:000947">
    <property type="entry name" value="DNA repair protein RAD50"/>
    <property type="match status" value="1"/>
</dbReference>
<keyword evidence="8" id="KW-0227">DNA damage</keyword>
<evidence type="ECO:0000256" key="9">
    <source>
        <dbReference type="ARBA" id="ARBA00022801"/>
    </source>
</evidence>
<keyword evidence="13" id="KW-0234">DNA repair</keyword>
<keyword evidence="11" id="KW-0067">ATP-binding</keyword>
<dbReference type="GO" id="GO:0007004">
    <property type="term" value="P:telomere maintenance via telomerase"/>
    <property type="evidence" value="ECO:0007669"/>
    <property type="project" value="TreeGrafter"/>
</dbReference>
<feature type="domain" description="Zinc-hook" evidence="18">
    <location>
        <begin position="316"/>
        <end position="414"/>
    </location>
</feature>
<evidence type="ECO:0000256" key="12">
    <source>
        <dbReference type="ARBA" id="ARBA00023054"/>
    </source>
</evidence>
<evidence type="ECO:0000256" key="5">
    <source>
        <dbReference type="ARBA" id="ARBA00022454"/>
    </source>
</evidence>
<evidence type="ECO:0000259" key="18">
    <source>
        <dbReference type="PROSITE" id="PS51131"/>
    </source>
</evidence>
<dbReference type="Gene3D" id="1.10.287.1490">
    <property type="match status" value="1"/>
</dbReference>
<dbReference type="GO" id="GO:0003691">
    <property type="term" value="F:double-stranded telomeric DNA binding"/>
    <property type="evidence" value="ECO:0007669"/>
    <property type="project" value="TreeGrafter"/>
</dbReference>
<dbReference type="InterPro" id="IPR004584">
    <property type="entry name" value="Rad50_eukaryotes"/>
</dbReference>
<protein>
    <submittedName>
        <fullName evidence="19">DNA repair protein rad50</fullName>
    </submittedName>
</protein>
<dbReference type="Pfam" id="PF04423">
    <property type="entry name" value="Rad50_zn_hook"/>
    <property type="match status" value="1"/>
</dbReference>
<comment type="catalytic activity">
    <reaction evidence="15">
        <text>ATP + H2O = ADP + phosphate + H(+)</text>
        <dbReference type="Rhea" id="RHEA:13065"/>
        <dbReference type="ChEBI" id="CHEBI:15377"/>
        <dbReference type="ChEBI" id="CHEBI:15378"/>
        <dbReference type="ChEBI" id="CHEBI:30616"/>
        <dbReference type="ChEBI" id="CHEBI:43474"/>
        <dbReference type="ChEBI" id="CHEBI:456216"/>
    </reaction>
</comment>
<dbReference type="InterPro" id="IPR013134">
    <property type="entry name" value="Zn_hook_RAD50"/>
</dbReference>
<dbReference type="Gene3D" id="3.40.50.300">
    <property type="entry name" value="P-loop containing nucleotide triphosphate hydrolases"/>
    <property type="match status" value="1"/>
</dbReference>
<reference evidence="19 20" key="1">
    <citation type="journal article" date="2021" name="Elife">
        <title>Chloroplast acquisition without the gene transfer in kleptoplastic sea slugs, Plakobranchus ocellatus.</title>
        <authorList>
            <person name="Maeda T."/>
            <person name="Takahashi S."/>
            <person name="Yoshida T."/>
            <person name="Shimamura S."/>
            <person name="Takaki Y."/>
            <person name="Nagai Y."/>
            <person name="Toyoda A."/>
            <person name="Suzuki Y."/>
            <person name="Arimoto A."/>
            <person name="Ishii H."/>
            <person name="Satoh N."/>
            <person name="Nishiyama T."/>
            <person name="Hasebe M."/>
            <person name="Maruyama T."/>
            <person name="Minagawa J."/>
            <person name="Obokata J."/>
            <person name="Shigenobu S."/>
        </authorList>
    </citation>
    <scope>NUCLEOTIDE SEQUENCE [LARGE SCALE GENOMIC DNA]</scope>
</reference>
<feature type="coiled-coil region" evidence="17">
    <location>
        <begin position="152"/>
        <end position="236"/>
    </location>
</feature>
<evidence type="ECO:0000256" key="6">
    <source>
        <dbReference type="ARBA" id="ARBA00022723"/>
    </source>
</evidence>
<evidence type="ECO:0000256" key="8">
    <source>
        <dbReference type="ARBA" id="ARBA00022763"/>
    </source>
</evidence>
<dbReference type="GO" id="GO:0016887">
    <property type="term" value="F:ATP hydrolysis activity"/>
    <property type="evidence" value="ECO:0007669"/>
    <property type="project" value="InterPro"/>
</dbReference>
<feature type="coiled-coil region" evidence="17">
    <location>
        <begin position="79"/>
        <end position="127"/>
    </location>
</feature>
<feature type="binding site" evidence="16">
    <location>
        <position position="361"/>
    </location>
    <ligand>
        <name>Zn(2+)</name>
        <dbReference type="ChEBI" id="CHEBI:29105"/>
    </ligand>
</feature>
<accession>A0AAV4DTD1</accession>
<dbReference type="PROSITE" id="PS51131">
    <property type="entry name" value="ZN_HOOK"/>
    <property type="match status" value="1"/>
</dbReference>
<dbReference type="GO" id="GO:0000722">
    <property type="term" value="P:telomere maintenance via recombination"/>
    <property type="evidence" value="ECO:0007669"/>
    <property type="project" value="TreeGrafter"/>
</dbReference>
<dbReference type="SUPFAM" id="SSF75712">
    <property type="entry name" value="Rad50 coiled-coil Zn hook"/>
    <property type="match status" value="1"/>
</dbReference>
<feature type="binding site" evidence="16">
    <location>
        <position position="364"/>
    </location>
    <ligand>
        <name>Zn(2+)</name>
        <dbReference type="ChEBI" id="CHEBI:29105"/>
    </ligand>
</feature>
<evidence type="ECO:0000256" key="7">
    <source>
        <dbReference type="ARBA" id="ARBA00022741"/>
    </source>
</evidence>
<keyword evidence="9" id="KW-0378">Hydrolase</keyword>
<evidence type="ECO:0000256" key="16">
    <source>
        <dbReference type="PROSITE-ProRule" id="PRU00471"/>
    </source>
</evidence>
<evidence type="ECO:0000256" key="13">
    <source>
        <dbReference type="ARBA" id="ARBA00023204"/>
    </source>
</evidence>
<comment type="cofactor">
    <cofactor evidence="1">
        <name>Zn(2+)</name>
        <dbReference type="ChEBI" id="CHEBI:29105"/>
    </cofactor>
</comment>
<keyword evidence="14" id="KW-0539">Nucleus</keyword>
<dbReference type="GO" id="GO:0000794">
    <property type="term" value="C:condensed nuclear chromosome"/>
    <property type="evidence" value="ECO:0007669"/>
    <property type="project" value="TreeGrafter"/>
</dbReference>
<comment type="similarity">
    <text evidence="4">Belongs to the SMC family. RAD50 subfamily.</text>
</comment>
<comment type="caution">
    <text evidence="19">The sequence shown here is derived from an EMBL/GenBank/DDBJ whole genome shotgun (WGS) entry which is preliminary data.</text>
</comment>
<dbReference type="PANTHER" id="PTHR18867">
    <property type="entry name" value="RAD50"/>
    <property type="match status" value="1"/>
</dbReference>
<keyword evidence="7" id="KW-0547">Nucleotide-binding</keyword>
<dbReference type="GO" id="GO:0051880">
    <property type="term" value="F:G-quadruplex DNA binding"/>
    <property type="evidence" value="ECO:0007669"/>
    <property type="project" value="TreeGrafter"/>
</dbReference>
<proteinExistence type="inferred from homology"/>
<dbReference type="SUPFAM" id="SSF52540">
    <property type="entry name" value="P-loop containing nucleoside triphosphate hydrolases"/>
    <property type="match status" value="1"/>
</dbReference>
<dbReference type="EMBL" id="BLXT01008339">
    <property type="protein sequence ID" value="GFO47553.1"/>
    <property type="molecule type" value="Genomic_DNA"/>
</dbReference>
<evidence type="ECO:0000256" key="10">
    <source>
        <dbReference type="ARBA" id="ARBA00022833"/>
    </source>
</evidence>
<keyword evidence="6 16" id="KW-0479">Metal-binding</keyword>
<keyword evidence="12 17" id="KW-0175">Coiled coil</keyword>
<organism evidence="19 20">
    <name type="scientific">Plakobranchus ocellatus</name>
    <dbReference type="NCBI Taxonomy" id="259542"/>
    <lineage>
        <taxon>Eukaryota</taxon>
        <taxon>Metazoa</taxon>
        <taxon>Spiralia</taxon>
        <taxon>Lophotrochozoa</taxon>
        <taxon>Mollusca</taxon>
        <taxon>Gastropoda</taxon>
        <taxon>Heterobranchia</taxon>
        <taxon>Euthyneura</taxon>
        <taxon>Panpulmonata</taxon>
        <taxon>Sacoglossa</taxon>
        <taxon>Placobranchoidea</taxon>
        <taxon>Plakobranchidae</taxon>
        <taxon>Plakobranchus</taxon>
    </lineage>
</organism>
<dbReference type="Proteomes" id="UP000735302">
    <property type="component" value="Unassembled WGS sequence"/>
</dbReference>
<evidence type="ECO:0000256" key="11">
    <source>
        <dbReference type="ARBA" id="ARBA00022840"/>
    </source>
</evidence>
<dbReference type="NCBIfam" id="TIGR00606">
    <property type="entry name" value="rad50"/>
    <property type="match status" value="1"/>
</dbReference>
<feature type="coiled-coil region" evidence="17">
    <location>
        <begin position="289"/>
        <end position="336"/>
    </location>
</feature>
<keyword evidence="5" id="KW-0158">Chromosome</keyword>
<keyword evidence="20" id="KW-1185">Reference proteome</keyword>
<evidence type="ECO:0000256" key="2">
    <source>
        <dbReference type="ARBA" id="ARBA00004123"/>
    </source>
</evidence>
<evidence type="ECO:0000256" key="14">
    <source>
        <dbReference type="ARBA" id="ARBA00023242"/>
    </source>
</evidence>
<dbReference type="AlphaFoldDB" id="A0AAV4DTD1"/>
<gene>
    <name evidence="19" type="ORF">PoB_007405800</name>
</gene>
<dbReference type="GO" id="GO:0030870">
    <property type="term" value="C:Mre11 complex"/>
    <property type="evidence" value="ECO:0007669"/>
    <property type="project" value="InterPro"/>
</dbReference>
<name>A0AAV4DTD1_9GAST</name>
<evidence type="ECO:0000256" key="3">
    <source>
        <dbReference type="ARBA" id="ARBA00004286"/>
    </source>
</evidence>
<feature type="coiled-coil region" evidence="17">
    <location>
        <begin position="614"/>
        <end position="775"/>
    </location>
</feature>
<dbReference type="InterPro" id="IPR027417">
    <property type="entry name" value="P-loop_NTPase"/>
</dbReference>
<dbReference type="Gene3D" id="1.10.287.510">
    <property type="entry name" value="Helix hairpin bin"/>
    <property type="match status" value="1"/>
</dbReference>
<evidence type="ECO:0000256" key="4">
    <source>
        <dbReference type="ARBA" id="ARBA00009439"/>
    </source>
</evidence>
<dbReference type="GO" id="GO:0006302">
    <property type="term" value="P:double-strand break repair"/>
    <property type="evidence" value="ECO:0007669"/>
    <property type="project" value="TreeGrafter"/>
</dbReference>
<evidence type="ECO:0000313" key="19">
    <source>
        <dbReference type="EMBL" id="GFO47553.1"/>
    </source>
</evidence>
<comment type="subcellular location">
    <subcellularLocation>
        <location evidence="3">Chromosome</location>
    </subcellularLocation>
    <subcellularLocation>
        <location evidence="2">Nucleus</location>
    </subcellularLocation>
</comment>
<keyword evidence="10 16" id="KW-0862">Zinc</keyword>
<dbReference type="GO" id="GO:0070192">
    <property type="term" value="P:chromosome organization involved in meiotic cell cycle"/>
    <property type="evidence" value="ECO:0007669"/>
    <property type="project" value="TreeGrafter"/>
</dbReference>
<evidence type="ECO:0000256" key="1">
    <source>
        <dbReference type="ARBA" id="ARBA00001947"/>
    </source>
</evidence>